<protein>
    <recommendedName>
        <fullName evidence="2">Protein kinase domain-containing protein</fullName>
    </recommendedName>
</protein>
<proteinExistence type="predicted"/>
<dbReference type="GO" id="GO:0004672">
    <property type="term" value="F:protein kinase activity"/>
    <property type="evidence" value="ECO:0007669"/>
    <property type="project" value="InterPro"/>
</dbReference>
<dbReference type="PROSITE" id="PS50011">
    <property type="entry name" value="PROTEIN_KINASE_DOM"/>
    <property type="match status" value="1"/>
</dbReference>
<accession>A0A8S1S747</accession>
<reference evidence="3" key="1">
    <citation type="submission" date="2021-01" db="EMBL/GenBank/DDBJ databases">
        <authorList>
            <consortium name="Genoscope - CEA"/>
            <person name="William W."/>
        </authorList>
    </citation>
    <scope>NUCLEOTIDE SEQUENCE</scope>
</reference>
<sequence length="93" mass="10857">MQQEQPGSECEGYIIIKYLGYGAYAVVKLGRKGHELVAIKFLKIKNEQERPQIIQKLKQEVYILQQLKHPRIIQLIKYSDNLTYIKKNGQIVV</sequence>
<evidence type="ECO:0000259" key="2">
    <source>
        <dbReference type="PROSITE" id="PS50011"/>
    </source>
</evidence>
<organism evidence="3 4">
    <name type="scientific">Paramecium pentaurelia</name>
    <dbReference type="NCBI Taxonomy" id="43138"/>
    <lineage>
        <taxon>Eukaryota</taxon>
        <taxon>Sar</taxon>
        <taxon>Alveolata</taxon>
        <taxon>Ciliophora</taxon>
        <taxon>Intramacronucleata</taxon>
        <taxon>Oligohymenophorea</taxon>
        <taxon>Peniculida</taxon>
        <taxon>Parameciidae</taxon>
        <taxon>Paramecium</taxon>
    </lineage>
</organism>
<dbReference type="Proteomes" id="UP000689195">
    <property type="component" value="Unassembled WGS sequence"/>
</dbReference>
<evidence type="ECO:0000313" key="4">
    <source>
        <dbReference type="Proteomes" id="UP000689195"/>
    </source>
</evidence>
<feature type="domain" description="Protein kinase" evidence="2">
    <location>
        <begin position="13"/>
        <end position="93"/>
    </location>
</feature>
<keyword evidence="1" id="KW-0067">ATP-binding</keyword>
<name>A0A8S1S747_9CILI</name>
<dbReference type="Pfam" id="PF00069">
    <property type="entry name" value="Pkinase"/>
    <property type="match status" value="1"/>
</dbReference>
<evidence type="ECO:0000313" key="3">
    <source>
        <dbReference type="EMBL" id="CAD8135898.1"/>
    </source>
</evidence>
<dbReference type="InterPro" id="IPR017441">
    <property type="entry name" value="Protein_kinase_ATP_BS"/>
</dbReference>
<dbReference type="InterPro" id="IPR000719">
    <property type="entry name" value="Prot_kinase_dom"/>
</dbReference>
<evidence type="ECO:0000256" key="1">
    <source>
        <dbReference type="PROSITE-ProRule" id="PRU10141"/>
    </source>
</evidence>
<keyword evidence="4" id="KW-1185">Reference proteome</keyword>
<dbReference type="AlphaFoldDB" id="A0A8S1S747"/>
<comment type="caution">
    <text evidence="3">The sequence shown here is derived from an EMBL/GenBank/DDBJ whole genome shotgun (WGS) entry which is preliminary data.</text>
</comment>
<dbReference type="PROSITE" id="PS00107">
    <property type="entry name" value="PROTEIN_KINASE_ATP"/>
    <property type="match status" value="1"/>
</dbReference>
<feature type="binding site" evidence="1">
    <location>
        <position position="40"/>
    </location>
    <ligand>
        <name>ATP</name>
        <dbReference type="ChEBI" id="CHEBI:30616"/>
    </ligand>
</feature>
<dbReference type="GO" id="GO:0005524">
    <property type="term" value="F:ATP binding"/>
    <property type="evidence" value="ECO:0007669"/>
    <property type="project" value="UniProtKB-UniRule"/>
</dbReference>
<dbReference type="EMBL" id="CAJJDO010000004">
    <property type="protein sequence ID" value="CAD8135898.1"/>
    <property type="molecule type" value="Genomic_DNA"/>
</dbReference>
<gene>
    <name evidence="3" type="ORF">PPENT_87.1.T0040479</name>
</gene>
<keyword evidence="1" id="KW-0547">Nucleotide-binding</keyword>
<dbReference type="OrthoDB" id="10004143at2759"/>